<evidence type="ECO:0000256" key="6">
    <source>
        <dbReference type="ARBA" id="ARBA00023004"/>
    </source>
</evidence>
<dbReference type="PANTHER" id="PTHR46206">
    <property type="entry name" value="CYTOCHROME P450"/>
    <property type="match status" value="1"/>
</dbReference>
<keyword evidence="9" id="KW-1185">Reference proteome</keyword>
<evidence type="ECO:0000256" key="1">
    <source>
        <dbReference type="ARBA" id="ARBA00001971"/>
    </source>
</evidence>
<dbReference type="Gene3D" id="1.10.630.10">
    <property type="entry name" value="Cytochrome P450"/>
    <property type="match status" value="1"/>
</dbReference>
<evidence type="ECO:0000256" key="7">
    <source>
        <dbReference type="ARBA" id="ARBA00023033"/>
    </source>
</evidence>
<protein>
    <recommendedName>
        <fullName evidence="10">Cytochrome P450</fullName>
    </recommendedName>
</protein>
<reference evidence="8 9" key="1">
    <citation type="journal article" date="2025" name="Microbiol. Resour. Announc.">
        <title>Draft genome sequences for Neonectria magnoliae and Neonectria punicea, canker pathogens of Liriodendron tulipifera and Acer saccharum in West Virginia.</title>
        <authorList>
            <person name="Petronek H.M."/>
            <person name="Kasson M.T."/>
            <person name="Metheny A.M."/>
            <person name="Stauder C.M."/>
            <person name="Lovett B."/>
            <person name="Lynch S.C."/>
            <person name="Garnas J.R."/>
            <person name="Kasson L.R."/>
            <person name="Stajich J.E."/>
        </authorList>
    </citation>
    <scope>NUCLEOTIDE SEQUENCE [LARGE SCALE GENOMIC DNA]</scope>
    <source>
        <strain evidence="8 9">NRRL 64651</strain>
    </source>
</reference>
<evidence type="ECO:0000256" key="2">
    <source>
        <dbReference type="ARBA" id="ARBA00010617"/>
    </source>
</evidence>
<dbReference type="CDD" id="cd11041">
    <property type="entry name" value="CYP503A1-like"/>
    <property type="match status" value="1"/>
</dbReference>
<evidence type="ECO:0000313" key="8">
    <source>
        <dbReference type="EMBL" id="KAK7430970.1"/>
    </source>
</evidence>
<keyword evidence="7" id="KW-0503">Monooxygenase</keyword>
<keyword evidence="4" id="KW-0479">Metal-binding</keyword>
<keyword evidence="6" id="KW-0408">Iron</keyword>
<keyword evidence="3" id="KW-0349">Heme</keyword>
<dbReference type="Proteomes" id="UP001498421">
    <property type="component" value="Unassembled WGS sequence"/>
</dbReference>
<dbReference type="InterPro" id="IPR036396">
    <property type="entry name" value="Cyt_P450_sf"/>
</dbReference>
<organism evidence="8 9">
    <name type="scientific">Neonectria magnoliae</name>
    <dbReference type="NCBI Taxonomy" id="2732573"/>
    <lineage>
        <taxon>Eukaryota</taxon>
        <taxon>Fungi</taxon>
        <taxon>Dikarya</taxon>
        <taxon>Ascomycota</taxon>
        <taxon>Pezizomycotina</taxon>
        <taxon>Sordariomycetes</taxon>
        <taxon>Hypocreomycetidae</taxon>
        <taxon>Hypocreales</taxon>
        <taxon>Nectriaceae</taxon>
        <taxon>Neonectria</taxon>
    </lineage>
</organism>
<comment type="similarity">
    <text evidence="2">Belongs to the cytochrome P450 family.</text>
</comment>
<evidence type="ECO:0008006" key="10">
    <source>
        <dbReference type="Google" id="ProtNLM"/>
    </source>
</evidence>
<dbReference type="InterPro" id="IPR001128">
    <property type="entry name" value="Cyt_P450"/>
</dbReference>
<dbReference type="SUPFAM" id="SSF48264">
    <property type="entry name" value="Cytochrome P450"/>
    <property type="match status" value="1"/>
</dbReference>
<evidence type="ECO:0000256" key="3">
    <source>
        <dbReference type="ARBA" id="ARBA00022617"/>
    </source>
</evidence>
<evidence type="ECO:0000256" key="5">
    <source>
        <dbReference type="ARBA" id="ARBA00023002"/>
    </source>
</evidence>
<dbReference type="PANTHER" id="PTHR46206:SF1">
    <property type="entry name" value="P450, PUTATIVE (EUROFUNG)-RELATED"/>
    <property type="match status" value="1"/>
</dbReference>
<dbReference type="Pfam" id="PF00067">
    <property type="entry name" value="p450"/>
    <property type="match status" value="1"/>
</dbReference>
<evidence type="ECO:0000313" key="9">
    <source>
        <dbReference type="Proteomes" id="UP001498421"/>
    </source>
</evidence>
<gene>
    <name evidence="8" type="ORF">QQZ08_002499</name>
</gene>
<comment type="cofactor">
    <cofactor evidence="1">
        <name>heme</name>
        <dbReference type="ChEBI" id="CHEBI:30413"/>
    </cofactor>
</comment>
<name>A0ABR1ID50_9HYPO</name>
<keyword evidence="5" id="KW-0560">Oxidoreductase</keyword>
<accession>A0ABR1ID50</accession>
<dbReference type="EMBL" id="JAZAVK010000015">
    <property type="protein sequence ID" value="KAK7430970.1"/>
    <property type="molecule type" value="Genomic_DNA"/>
</dbReference>
<proteinExistence type="inferred from homology"/>
<evidence type="ECO:0000256" key="4">
    <source>
        <dbReference type="ARBA" id="ARBA00022723"/>
    </source>
</evidence>
<sequence>MPQSSMKAFADIDQFEWSLGDRDIVLDVWPGFVVKRDMNRVLEATCATMNNELQFAFDQRLGLDTEDWREIDLLPTIQLVAGMMPCLLRPIVGTLAGIQAWPTKMSQWMVPLWKKRLEALQVDREDPTHNEPLDLTQMVIRYAHTERPRGLDNYTGITARMASLNFGTVHRTAMQASNLFLDVIASDTESLIVAVLRADSVGHKTLRLNSFGNQSTFRKIMAGDFKTPDGTHIPQGTPISSFSQPGYTDVSTAEDPDKFAPFRFSRLREQAGDKGLPLGLVSTSQEFLTFSHGNYACPGRFLIDLELKMVLTHVLRNYNLEFPEEYNGQRPPNTWLAGAVFSPKGVKIMVKRREIKFSK</sequence>
<comment type="caution">
    <text evidence="8">The sequence shown here is derived from an EMBL/GenBank/DDBJ whole genome shotgun (WGS) entry which is preliminary data.</text>
</comment>